<feature type="domain" description="PPM-type phosphatase" evidence="2">
    <location>
        <begin position="74"/>
        <end position="292"/>
    </location>
</feature>
<dbReference type="RefSeq" id="WP_184927956.1">
    <property type="nucleotide sequence ID" value="NZ_JACHMO010000001.1"/>
</dbReference>
<feature type="region of interest" description="Disordered" evidence="1">
    <location>
        <begin position="1"/>
        <end position="31"/>
    </location>
</feature>
<dbReference type="Pfam" id="PF13672">
    <property type="entry name" value="PP2C_2"/>
    <property type="match status" value="1"/>
</dbReference>
<evidence type="ECO:0000313" key="3">
    <source>
        <dbReference type="EMBL" id="MBB5807983.1"/>
    </source>
</evidence>
<evidence type="ECO:0000256" key="1">
    <source>
        <dbReference type="SAM" id="MobiDB-lite"/>
    </source>
</evidence>
<dbReference type="EMBL" id="JACHMO010000001">
    <property type="protein sequence ID" value="MBB5807983.1"/>
    <property type="molecule type" value="Genomic_DNA"/>
</dbReference>
<organism evidence="3 4">
    <name type="scientific">Saccharothrix ecbatanensis</name>
    <dbReference type="NCBI Taxonomy" id="1105145"/>
    <lineage>
        <taxon>Bacteria</taxon>
        <taxon>Bacillati</taxon>
        <taxon>Actinomycetota</taxon>
        <taxon>Actinomycetes</taxon>
        <taxon>Pseudonocardiales</taxon>
        <taxon>Pseudonocardiaceae</taxon>
        <taxon>Saccharothrix</taxon>
    </lineage>
</organism>
<dbReference type="AlphaFoldDB" id="A0A7W9HU19"/>
<sequence>MDTSTEAVPTPVPEPEWRGRSEPFQVGDPGRAASLVVPIPDPDGWDRRDTVLDGVALMDGAKKPIAEVRAASVRGLSHRAYGTVRQDEYSFRRTTDGRYLVIGVADGVSAGKLSHKAAIVAARKGAELIAKALTAPNDLTPDNFPWPDLVHAVAGRIERLGRERLAAMGNADAQTMSVRDVAAHIASTVLYAVVDLTPVGGAHVVHLLAVGDTSAWVLREGGRWEPQNAVKNDGAELHSSSVHALPLPPVTDPKPVRTTVAAGEALVLMTDGIGDPLGHGTGAVGRFLADVWAKPPASGLEFAAHIGFARKSFDDDRTAVAFWPVPRA</sequence>
<accession>A0A7W9HU19</accession>
<dbReference type="Proteomes" id="UP000552097">
    <property type="component" value="Unassembled WGS sequence"/>
</dbReference>
<dbReference type="InterPro" id="IPR001932">
    <property type="entry name" value="PPM-type_phosphatase-like_dom"/>
</dbReference>
<comment type="caution">
    <text evidence="3">The sequence shown here is derived from an EMBL/GenBank/DDBJ whole genome shotgun (WGS) entry which is preliminary data.</text>
</comment>
<dbReference type="Gene3D" id="3.60.40.10">
    <property type="entry name" value="PPM-type phosphatase domain"/>
    <property type="match status" value="1"/>
</dbReference>
<evidence type="ECO:0000259" key="2">
    <source>
        <dbReference type="Pfam" id="PF13672"/>
    </source>
</evidence>
<evidence type="ECO:0000313" key="4">
    <source>
        <dbReference type="Proteomes" id="UP000552097"/>
    </source>
</evidence>
<name>A0A7W9HU19_9PSEU</name>
<protein>
    <recommendedName>
        <fullName evidence="2">PPM-type phosphatase domain-containing protein</fullName>
    </recommendedName>
</protein>
<proteinExistence type="predicted"/>
<dbReference type="SUPFAM" id="SSF81606">
    <property type="entry name" value="PP2C-like"/>
    <property type="match status" value="1"/>
</dbReference>
<reference evidence="3 4" key="1">
    <citation type="submission" date="2020-08" db="EMBL/GenBank/DDBJ databases">
        <title>Sequencing the genomes of 1000 actinobacteria strains.</title>
        <authorList>
            <person name="Klenk H.-P."/>
        </authorList>
    </citation>
    <scope>NUCLEOTIDE SEQUENCE [LARGE SCALE GENOMIC DNA]</scope>
    <source>
        <strain evidence="3 4">DSM 45486</strain>
    </source>
</reference>
<dbReference type="InterPro" id="IPR036457">
    <property type="entry name" value="PPM-type-like_dom_sf"/>
</dbReference>
<keyword evidence="4" id="KW-1185">Reference proteome</keyword>
<gene>
    <name evidence="3" type="ORF">F4560_007751</name>
</gene>